<reference evidence="2" key="5">
    <citation type="submission" date="2018-04" db="UniProtKB">
        <authorList>
            <consortium name="EnsemblFungi"/>
        </authorList>
    </citation>
    <scope>IDENTIFICATION</scope>
    <source>
        <strain evidence="2">R3-111a-1</strain>
    </source>
</reference>
<name>J3P183_GAET3</name>
<dbReference type="RefSeq" id="XP_009223368.1">
    <property type="nucleotide sequence ID" value="XM_009225104.1"/>
</dbReference>
<organism evidence="1">
    <name type="scientific">Gaeumannomyces tritici (strain R3-111a-1)</name>
    <name type="common">Wheat and barley take-all root rot fungus</name>
    <name type="synonym">Gaeumannomyces graminis var. tritici</name>
    <dbReference type="NCBI Taxonomy" id="644352"/>
    <lineage>
        <taxon>Eukaryota</taxon>
        <taxon>Fungi</taxon>
        <taxon>Dikarya</taxon>
        <taxon>Ascomycota</taxon>
        <taxon>Pezizomycotina</taxon>
        <taxon>Sordariomycetes</taxon>
        <taxon>Sordariomycetidae</taxon>
        <taxon>Magnaporthales</taxon>
        <taxon>Magnaporthaceae</taxon>
        <taxon>Gaeumannomyces</taxon>
    </lineage>
</organism>
<dbReference type="eggNOG" id="ENOG502SKFP">
    <property type="taxonomic scope" value="Eukaryota"/>
</dbReference>
<dbReference type="HOGENOM" id="CLU_028916_0_0_1"/>
<reference evidence="1" key="3">
    <citation type="submission" date="2010-09" db="EMBL/GenBank/DDBJ databases">
        <title>Annotation of Gaeumannomyces graminis var. tritici R3-111a-1.</title>
        <authorList>
            <consortium name="The Broad Institute Genome Sequencing Platform"/>
            <person name="Ma L.-J."/>
            <person name="Dead R."/>
            <person name="Young S.K."/>
            <person name="Zeng Q."/>
            <person name="Gargeya S."/>
            <person name="Fitzgerald M."/>
            <person name="Haas B."/>
            <person name="Abouelleil A."/>
            <person name="Alvarado L."/>
            <person name="Arachchi H.M."/>
            <person name="Berlin A."/>
            <person name="Brown A."/>
            <person name="Chapman S.B."/>
            <person name="Chen Z."/>
            <person name="Dunbar C."/>
            <person name="Freedman E."/>
            <person name="Gearin G."/>
            <person name="Gellesch M."/>
            <person name="Goldberg J."/>
            <person name="Griggs A."/>
            <person name="Gujja S."/>
            <person name="Heiman D."/>
            <person name="Howarth C."/>
            <person name="Larson L."/>
            <person name="Lui A."/>
            <person name="MacDonald P.J.P."/>
            <person name="Mehta T."/>
            <person name="Montmayeur A."/>
            <person name="Murphy C."/>
            <person name="Neiman D."/>
            <person name="Pearson M."/>
            <person name="Priest M."/>
            <person name="Roberts A."/>
            <person name="Saif S."/>
            <person name="Shea T."/>
            <person name="Shenoy N."/>
            <person name="Sisk P."/>
            <person name="Stolte C."/>
            <person name="Sykes S."/>
            <person name="Yandava C."/>
            <person name="Wortman J."/>
            <person name="Nusbaum C."/>
            <person name="Birren B."/>
        </authorList>
    </citation>
    <scope>NUCLEOTIDE SEQUENCE</scope>
    <source>
        <strain evidence="1">R3-111a-1</strain>
    </source>
</reference>
<reference evidence="3" key="1">
    <citation type="submission" date="2010-07" db="EMBL/GenBank/DDBJ databases">
        <title>The genome sequence of Gaeumannomyces graminis var. tritici strain R3-111a-1.</title>
        <authorList>
            <consortium name="The Broad Institute Genome Sequencing Platform"/>
            <person name="Ma L.-J."/>
            <person name="Dead R."/>
            <person name="Young S."/>
            <person name="Zeng Q."/>
            <person name="Koehrsen M."/>
            <person name="Alvarado L."/>
            <person name="Berlin A."/>
            <person name="Chapman S.B."/>
            <person name="Chen Z."/>
            <person name="Freedman E."/>
            <person name="Gellesch M."/>
            <person name="Goldberg J."/>
            <person name="Griggs A."/>
            <person name="Gujja S."/>
            <person name="Heilman E.R."/>
            <person name="Heiman D."/>
            <person name="Hepburn T."/>
            <person name="Howarth C."/>
            <person name="Jen D."/>
            <person name="Larson L."/>
            <person name="Mehta T."/>
            <person name="Neiman D."/>
            <person name="Pearson M."/>
            <person name="Roberts A."/>
            <person name="Saif S."/>
            <person name="Shea T."/>
            <person name="Shenoy N."/>
            <person name="Sisk P."/>
            <person name="Stolte C."/>
            <person name="Sykes S."/>
            <person name="Walk T."/>
            <person name="White J."/>
            <person name="Yandava C."/>
            <person name="Haas B."/>
            <person name="Nusbaum C."/>
            <person name="Birren B."/>
        </authorList>
    </citation>
    <scope>NUCLEOTIDE SEQUENCE [LARGE SCALE GENOMIC DNA]</scope>
    <source>
        <strain evidence="3">R3-111a-1</strain>
    </source>
</reference>
<dbReference type="Pfam" id="PF09488">
    <property type="entry name" value="Osmo_MPGsynth"/>
    <property type="match status" value="1"/>
</dbReference>
<dbReference type="Gene3D" id="3.90.550.10">
    <property type="entry name" value="Spore Coat Polysaccharide Biosynthesis Protein SpsA, Chain A"/>
    <property type="match status" value="1"/>
</dbReference>
<dbReference type="GO" id="GO:0051479">
    <property type="term" value="P:mannosylglycerate biosynthetic process"/>
    <property type="evidence" value="ECO:0007669"/>
    <property type="project" value="InterPro"/>
</dbReference>
<dbReference type="GO" id="GO:0005737">
    <property type="term" value="C:cytoplasm"/>
    <property type="evidence" value="ECO:0007669"/>
    <property type="project" value="InterPro"/>
</dbReference>
<dbReference type="EMBL" id="GL385397">
    <property type="protein sequence ID" value="EJT77368.1"/>
    <property type="molecule type" value="Genomic_DNA"/>
</dbReference>
<dbReference type="InterPro" id="IPR012812">
    <property type="entry name" value="Osmo_MPG_synth"/>
</dbReference>
<dbReference type="VEuPathDB" id="FungiDB:GGTG_07280"/>
<accession>J3P183</accession>
<dbReference type="AlphaFoldDB" id="J3P183"/>
<evidence type="ECO:0000313" key="3">
    <source>
        <dbReference type="Proteomes" id="UP000006039"/>
    </source>
</evidence>
<evidence type="ECO:0008006" key="4">
    <source>
        <dbReference type="Google" id="ProtNLM"/>
    </source>
</evidence>
<dbReference type="EnsemblFungi" id="EJT77368">
    <property type="protein sequence ID" value="EJT77368"/>
    <property type="gene ID" value="GGTG_07280"/>
</dbReference>
<keyword evidence="3" id="KW-1185">Reference proteome</keyword>
<evidence type="ECO:0000313" key="2">
    <source>
        <dbReference type="EnsemblFungi" id="EJT77368"/>
    </source>
</evidence>
<gene>
    <name evidence="2" type="primary">20347738</name>
    <name evidence="1" type="ORF">GGTG_07280</name>
</gene>
<sequence length="479" mass="51262">MRLSTADGTARLGQVQIRSVQQVIELDAGSDSGRMCGGPFPSSFFTFSSCDTEGNVACPTALHAVAGQMAIVVPCMNEDVATIEGVLSGIPHDSLVILASNSHRSGPGGDAYAHEVDALKRFCRASGRSAISIHQQDPGLAKAFKLAGMPEIIDKSTGLIWKGKGEAMLMGTALAIVAGRKYVGFIDADNFVPGSVREYCEAFAAGLHHAQEGRQKGMAMVRLSWRSKPKVRNGKLEFSKSGRSSVITNRWLNQLLMAQGGAEEGNRDIIATGNAGEHAMSLELGAKMRFASGFAVEPFQFLDIMEQFGGSASVPSTKEKTQGRRRHEQQQPVKIIQIETRNPHFHQDKGGEHVKDMWAQALGVIHNSTVTPPSLRHEIAAFMLENKALPSGEVAPSPQQTRVYPPVETLDMARLWALMCADAASLTIFGDPLAGGAAEGSEPMLGVVTLLESVKERIWNLVGTLPLNTHSGGVRLGSA</sequence>
<dbReference type="GeneID" id="20347738"/>
<evidence type="ECO:0000313" key="1">
    <source>
        <dbReference type="EMBL" id="EJT77368.1"/>
    </source>
</evidence>
<reference evidence="2" key="4">
    <citation type="journal article" date="2015" name="G3 (Bethesda)">
        <title>Genome sequences of three phytopathogenic species of the Magnaporthaceae family of fungi.</title>
        <authorList>
            <person name="Okagaki L.H."/>
            <person name="Nunes C.C."/>
            <person name="Sailsbery J."/>
            <person name="Clay B."/>
            <person name="Brown D."/>
            <person name="John T."/>
            <person name="Oh Y."/>
            <person name="Young N."/>
            <person name="Fitzgerald M."/>
            <person name="Haas B.J."/>
            <person name="Zeng Q."/>
            <person name="Young S."/>
            <person name="Adiconis X."/>
            <person name="Fan L."/>
            <person name="Levin J.Z."/>
            <person name="Mitchell T.K."/>
            <person name="Okubara P.A."/>
            <person name="Farman M.L."/>
            <person name="Kohn L.M."/>
            <person name="Birren B."/>
            <person name="Ma L.-J."/>
            <person name="Dean R.A."/>
        </authorList>
    </citation>
    <scope>NUCLEOTIDE SEQUENCE</scope>
    <source>
        <strain evidence="2">R3-111a-1</strain>
    </source>
</reference>
<proteinExistence type="predicted"/>
<dbReference type="OrthoDB" id="10013407at2759"/>
<dbReference type="Proteomes" id="UP000006039">
    <property type="component" value="Unassembled WGS sequence"/>
</dbReference>
<protein>
    <recommendedName>
        <fullName evidence="4">Mannosyl-3-phosphoglycerate synthase</fullName>
    </recommendedName>
</protein>
<dbReference type="GO" id="GO:0050504">
    <property type="term" value="F:mannosyl-3-phosphoglycerate synthase activity"/>
    <property type="evidence" value="ECO:0007669"/>
    <property type="project" value="InterPro"/>
</dbReference>
<dbReference type="InterPro" id="IPR029044">
    <property type="entry name" value="Nucleotide-diphossugar_trans"/>
</dbReference>
<reference evidence="1" key="2">
    <citation type="submission" date="2010-07" db="EMBL/GenBank/DDBJ databases">
        <authorList>
            <consortium name="The Broad Institute Genome Sequencing Platform"/>
            <consortium name="Broad Institute Genome Sequencing Center for Infectious Disease"/>
            <person name="Ma L.-J."/>
            <person name="Dead R."/>
            <person name="Young S."/>
            <person name="Zeng Q."/>
            <person name="Koehrsen M."/>
            <person name="Alvarado L."/>
            <person name="Berlin A."/>
            <person name="Chapman S.B."/>
            <person name="Chen Z."/>
            <person name="Freedman E."/>
            <person name="Gellesch M."/>
            <person name="Goldberg J."/>
            <person name="Griggs A."/>
            <person name="Gujja S."/>
            <person name="Heilman E.R."/>
            <person name="Heiman D."/>
            <person name="Hepburn T."/>
            <person name="Howarth C."/>
            <person name="Jen D."/>
            <person name="Larson L."/>
            <person name="Mehta T."/>
            <person name="Neiman D."/>
            <person name="Pearson M."/>
            <person name="Roberts A."/>
            <person name="Saif S."/>
            <person name="Shea T."/>
            <person name="Shenoy N."/>
            <person name="Sisk P."/>
            <person name="Stolte C."/>
            <person name="Sykes S."/>
            <person name="Walk T."/>
            <person name="White J."/>
            <person name="Yandava C."/>
            <person name="Haas B."/>
            <person name="Nusbaum C."/>
            <person name="Birren B."/>
        </authorList>
    </citation>
    <scope>NUCLEOTIDE SEQUENCE</scope>
    <source>
        <strain evidence="1">R3-111a-1</strain>
    </source>
</reference>